<name>A0A0A9BDU5_ARUDO</name>
<accession>A0A0A9BDU5</accession>
<sequence>MASFSPDLLKASQAESRSPLFEYIVSRAFPKEVSERSPSVMTKP</sequence>
<proteinExistence type="predicted"/>
<organism evidence="1">
    <name type="scientific">Arundo donax</name>
    <name type="common">Giant reed</name>
    <name type="synonym">Donax arundinaceus</name>
    <dbReference type="NCBI Taxonomy" id="35708"/>
    <lineage>
        <taxon>Eukaryota</taxon>
        <taxon>Viridiplantae</taxon>
        <taxon>Streptophyta</taxon>
        <taxon>Embryophyta</taxon>
        <taxon>Tracheophyta</taxon>
        <taxon>Spermatophyta</taxon>
        <taxon>Magnoliopsida</taxon>
        <taxon>Liliopsida</taxon>
        <taxon>Poales</taxon>
        <taxon>Poaceae</taxon>
        <taxon>PACMAD clade</taxon>
        <taxon>Arundinoideae</taxon>
        <taxon>Arundineae</taxon>
        <taxon>Arundo</taxon>
    </lineage>
</organism>
<dbReference type="AlphaFoldDB" id="A0A0A9BDU5"/>
<protein>
    <submittedName>
        <fullName evidence="1">Uncharacterized protein</fullName>
    </submittedName>
</protein>
<evidence type="ECO:0000313" key="1">
    <source>
        <dbReference type="EMBL" id="JAD60338.1"/>
    </source>
</evidence>
<dbReference type="EMBL" id="GBRH01237557">
    <property type="protein sequence ID" value="JAD60338.1"/>
    <property type="molecule type" value="Transcribed_RNA"/>
</dbReference>
<reference evidence="1" key="2">
    <citation type="journal article" date="2015" name="Data Brief">
        <title>Shoot transcriptome of the giant reed, Arundo donax.</title>
        <authorList>
            <person name="Barrero R.A."/>
            <person name="Guerrero F.D."/>
            <person name="Moolhuijzen P."/>
            <person name="Goolsby J.A."/>
            <person name="Tidwell J."/>
            <person name="Bellgard S.E."/>
            <person name="Bellgard M.I."/>
        </authorList>
    </citation>
    <scope>NUCLEOTIDE SEQUENCE</scope>
    <source>
        <tissue evidence="1">Shoot tissue taken approximately 20 cm above the soil surface</tissue>
    </source>
</reference>
<reference evidence="1" key="1">
    <citation type="submission" date="2014-09" db="EMBL/GenBank/DDBJ databases">
        <authorList>
            <person name="Magalhaes I.L.F."/>
            <person name="Oliveira U."/>
            <person name="Santos F.R."/>
            <person name="Vidigal T.H.D.A."/>
            <person name="Brescovit A.D."/>
            <person name="Santos A.J."/>
        </authorList>
    </citation>
    <scope>NUCLEOTIDE SEQUENCE</scope>
    <source>
        <tissue evidence="1">Shoot tissue taken approximately 20 cm above the soil surface</tissue>
    </source>
</reference>